<accession>A0A1J8QDT7</accession>
<evidence type="ECO:0000313" key="3">
    <source>
        <dbReference type="Proteomes" id="UP000183567"/>
    </source>
</evidence>
<evidence type="ECO:0000313" key="2">
    <source>
        <dbReference type="EMBL" id="OJA18107.1"/>
    </source>
</evidence>
<dbReference type="Proteomes" id="UP000183567">
    <property type="component" value="Unassembled WGS sequence"/>
</dbReference>
<comment type="caution">
    <text evidence="2">The sequence shown here is derived from an EMBL/GenBank/DDBJ whole genome shotgun (WGS) entry which is preliminary data.</text>
</comment>
<keyword evidence="3" id="KW-1185">Reference proteome</keyword>
<organism evidence="2 3">
    <name type="scientific">Rhizopogon vesiculosus</name>
    <dbReference type="NCBI Taxonomy" id="180088"/>
    <lineage>
        <taxon>Eukaryota</taxon>
        <taxon>Fungi</taxon>
        <taxon>Dikarya</taxon>
        <taxon>Basidiomycota</taxon>
        <taxon>Agaricomycotina</taxon>
        <taxon>Agaricomycetes</taxon>
        <taxon>Agaricomycetidae</taxon>
        <taxon>Boletales</taxon>
        <taxon>Suillineae</taxon>
        <taxon>Rhizopogonaceae</taxon>
        <taxon>Rhizopogon</taxon>
    </lineage>
</organism>
<reference evidence="2 3" key="1">
    <citation type="submission" date="2016-03" db="EMBL/GenBank/DDBJ databases">
        <title>Comparative genomics of the ectomycorrhizal sister species Rhizopogon vinicolor and Rhizopogon vesiculosus (Basidiomycota: Boletales) reveals a divergence of the mating type B locus.</title>
        <authorList>
            <person name="Mujic A.B."/>
            <person name="Kuo A."/>
            <person name="Tritt A."/>
            <person name="Lipzen A."/>
            <person name="Chen C."/>
            <person name="Johnson J."/>
            <person name="Sharma A."/>
            <person name="Barry K."/>
            <person name="Grigoriev I.V."/>
            <person name="Spatafora J.W."/>
        </authorList>
    </citation>
    <scope>NUCLEOTIDE SEQUENCE [LARGE SCALE GENOMIC DNA]</scope>
    <source>
        <strain evidence="2 3">AM-OR11-056</strain>
    </source>
</reference>
<name>A0A1J8QDT7_9AGAM</name>
<dbReference type="STRING" id="180088.A0A1J8QDT7"/>
<evidence type="ECO:0000256" key="1">
    <source>
        <dbReference type="SAM" id="SignalP"/>
    </source>
</evidence>
<feature type="signal peptide" evidence="1">
    <location>
        <begin position="1"/>
        <end position="20"/>
    </location>
</feature>
<protein>
    <submittedName>
        <fullName evidence="2">Uncharacterized protein</fullName>
    </submittedName>
</protein>
<dbReference type="OrthoDB" id="2673530at2759"/>
<proteinExistence type="predicted"/>
<keyword evidence="1" id="KW-0732">Signal</keyword>
<gene>
    <name evidence="2" type="ORF">AZE42_11989</name>
</gene>
<feature type="chain" id="PRO_5012882332" evidence="1">
    <location>
        <begin position="21"/>
        <end position="169"/>
    </location>
</feature>
<dbReference type="EMBL" id="LVVM01001641">
    <property type="protein sequence ID" value="OJA18107.1"/>
    <property type="molecule type" value="Genomic_DNA"/>
</dbReference>
<dbReference type="AlphaFoldDB" id="A0A1J8QDT7"/>
<sequence length="169" mass="17876">MRLFHHLAFVFLVSSSLVNASVTIYHQLPLGDSTATSAAATYTGAAAYDPTVLTPPPVPTGLTTQFAIQLSSSSAAVQGLSIPQKGSFMGFSIEFTVINQIFGINATYLQVPFLNLMALIRERAGEVLIRVGGNTQETAVLVDSLPGGVMMTKEHLTTGDVVRVACYPA</sequence>